<dbReference type="RefSeq" id="XP_013237705.1">
    <property type="nucleotide sequence ID" value="XM_013382251.1"/>
</dbReference>
<reference evidence="1 2" key="1">
    <citation type="submission" date="2014-04" db="EMBL/GenBank/DDBJ databases">
        <title>A new species of microsporidia sheds light on the evolution of extreme parasitism.</title>
        <authorList>
            <person name="Haag K.L."/>
            <person name="James T.Y."/>
            <person name="Larsson R."/>
            <person name="Schaer T.M."/>
            <person name="Refardt D."/>
            <person name="Pombert J.-F."/>
            <person name="Ebert D."/>
        </authorList>
    </citation>
    <scope>NUCLEOTIDE SEQUENCE [LARGE SCALE GENOMIC DNA]</scope>
    <source>
        <strain evidence="1 2">UGP3</strain>
        <tissue evidence="1">Spores</tissue>
    </source>
</reference>
<evidence type="ECO:0000313" key="1">
    <source>
        <dbReference type="EMBL" id="KGG51278.1"/>
    </source>
</evidence>
<gene>
    <name evidence="1" type="ORF">DI09_3p400</name>
</gene>
<dbReference type="HOGENOM" id="CLU_1409100_0_0_1"/>
<accession>A0A098VQH8</accession>
<protein>
    <submittedName>
        <fullName evidence="1">Uncharacterized protein</fullName>
    </submittedName>
</protein>
<organism evidence="1 2">
    <name type="scientific">Mitosporidium daphniae</name>
    <dbReference type="NCBI Taxonomy" id="1485682"/>
    <lineage>
        <taxon>Eukaryota</taxon>
        <taxon>Fungi</taxon>
        <taxon>Fungi incertae sedis</taxon>
        <taxon>Microsporidia</taxon>
        <taxon>Mitosporidium</taxon>
    </lineage>
</organism>
<dbReference type="EMBL" id="JMKJ01000333">
    <property type="protein sequence ID" value="KGG51278.1"/>
    <property type="molecule type" value="Genomic_DNA"/>
</dbReference>
<dbReference type="Proteomes" id="UP000029725">
    <property type="component" value="Unassembled WGS sequence"/>
</dbReference>
<dbReference type="InterPro" id="IPR035892">
    <property type="entry name" value="C2_domain_sf"/>
</dbReference>
<proteinExistence type="predicted"/>
<sequence length="193" mass="21365">MAPPSLLENAELRSALSIESLTRVQTIAAQKYPILNVAYSISLNEPCDFVMLDPQNGDAEYECSAGDVIYIKIAISRPWVDGDFTPILKEDPSQEGKQKYALVPNIPKEAFSQRDEESGWAVVGYQKSIMAIKRFPFGAWTKTAENSAELSLTLQASVPSEATSGDVLCLKILIISNTWIGSDQEYELKLRMN</sequence>
<dbReference type="VEuPathDB" id="MicrosporidiaDB:DI09_3p400"/>
<evidence type="ECO:0000313" key="2">
    <source>
        <dbReference type="Proteomes" id="UP000029725"/>
    </source>
</evidence>
<dbReference type="Gene3D" id="2.60.40.150">
    <property type="entry name" value="C2 domain"/>
    <property type="match status" value="1"/>
</dbReference>
<comment type="caution">
    <text evidence="1">The sequence shown here is derived from an EMBL/GenBank/DDBJ whole genome shotgun (WGS) entry which is preliminary data.</text>
</comment>
<keyword evidence="2" id="KW-1185">Reference proteome</keyword>
<dbReference type="GeneID" id="25259840"/>
<name>A0A098VQH8_9MICR</name>
<dbReference type="AlphaFoldDB" id="A0A098VQH8"/>